<feature type="repeat" description="ANK" evidence="1">
    <location>
        <begin position="177"/>
        <end position="209"/>
    </location>
</feature>
<dbReference type="PANTHER" id="PTHR24147">
    <property type="entry name" value="ANKYRIN REPEAT DOMAIN 36-RELATED"/>
    <property type="match status" value="1"/>
</dbReference>
<dbReference type="InterPro" id="IPR002110">
    <property type="entry name" value="Ankyrin_rpt"/>
</dbReference>
<protein>
    <submittedName>
        <fullName evidence="6">Ankyrin repeat domain-containing protein 36A-like</fullName>
    </submittedName>
</protein>
<feature type="region of interest" description="Disordered" evidence="3">
    <location>
        <begin position="772"/>
        <end position="801"/>
    </location>
</feature>
<dbReference type="Pfam" id="PF12796">
    <property type="entry name" value="Ank_2"/>
    <property type="match status" value="2"/>
</dbReference>
<feature type="compositionally biased region" description="Polar residues" evidence="3">
    <location>
        <begin position="773"/>
        <end position="787"/>
    </location>
</feature>
<feature type="compositionally biased region" description="Polar residues" evidence="3">
    <location>
        <begin position="658"/>
        <end position="670"/>
    </location>
</feature>
<feature type="region of interest" description="Disordered" evidence="3">
    <location>
        <begin position="1032"/>
        <end position="1082"/>
    </location>
</feature>
<feature type="region of interest" description="Disordered" evidence="3">
    <location>
        <begin position="1290"/>
        <end position="1329"/>
    </location>
</feature>
<dbReference type="Pfam" id="PF12001">
    <property type="entry name" value="DUF3496"/>
    <property type="match status" value="1"/>
</dbReference>
<evidence type="ECO:0000313" key="6">
    <source>
        <dbReference type="RefSeq" id="XP_021011884.2"/>
    </source>
</evidence>
<dbReference type="SMART" id="SM00248">
    <property type="entry name" value="ANK"/>
    <property type="match status" value="6"/>
</dbReference>
<feature type="compositionally biased region" description="Polar residues" evidence="3">
    <location>
        <begin position="410"/>
        <end position="419"/>
    </location>
</feature>
<name>A0A6P5P617_MUSCR</name>
<feature type="compositionally biased region" description="Basic and acidic residues" evidence="3">
    <location>
        <begin position="438"/>
        <end position="455"/>
    </location>
</feature>
<feature type="region of interest" description="Disordered" evidence="3">
    <location>
        <begin position="2031"/>
        <end position="2072"/>
    </location>
</feature>
<sequence length="2263" mass="255446">MQMLFHKKQRTPLGFCDGLHSTFVGFGSKDERGCRPPKYHASYAPYYPIHKAASTGDVATVKNFIERGVFAMEQTDWKYRTALHFACVYGHPEVVTLLVESSCEISPKDIKDATPLIKASQCRQTECLDILLKHGADPNIMDCSENTALHYAVYNGDIKTATKLLEYKANIEAINENKITPLLLALKQNKEKMAEFLINNGANEKTCDFLGRSSLMYAVRCGSELIIKLLLQRDIDTFKQDVFGWTAKRYAVESKSKVRKLLIDYDEEELRQRCTETIRRDACITPILPTREVKDSPQSEALEKTEARPSKSETMEEDTCIMPILLTTEVRDSPQSDKEDDIDIVEKAEARPSKSENTKTDACSMPTTTEVEDFHQDVAAEEAEANPSQSEPGLGVSPEEKGKTSDHNENNWSLDSGNSGDEEENSKDISKGRVLAWVEKDDSLKPTTTEKKSSSDDIEIIMLKPFNSDLSVEEVIEVSSEEEQKGGEEEEDDDGDDEDGDDGDDEGGDDEGGNDEDGDDEDGGDDEGGTGQAQLVVEEMKQSAGRSNQEDPSSKQMNNDSVTYANGRTNSSNNDKLSSFHEDEDFTEDSKGAATEQPLGKDENPKSQRDEESDETTEEEETKPPLGQDKTSIPQTDEDSTEDSEEEARKQPVEKCNQENYCQKTNNDKNFAQIFEDSSMDSEEEAPEQPVGKRSQRSPYKMSILQKLEDSRDDSERVFECLSKKGIDHLHVAADQSGDKHIKESPKKYPLFKPTIEMSDLDPKTALGMADVQTLTSANSDSEVTSTENEKSHSDSTINSPLTIFKYIPRKEENGYLAVSSHLQGQNTATGQMKEPAADLTSREEKESDNGRECTQASSISETYGLKKILGYLQRIPDQQTQTMATGRTAGVKGTTSREEQSQSESSMSDHSWTFSAPLPQRVDMSPLTRSRDHPGENMAREKSKGNEVTPIENLRRHESHESVESLSSWSVSEHPPLEQDVGHLSETADPGRENTRNGEMKVFSDFSKESPTQLKLSFKRKSSFLKRAVAKRQERPWESAEPDKELTLTEEQRNHALRGRSESLQKEDVQHLTGAGDQRRESQTRYTIGVLCKEVTIKKRHRRHKSQKSFQPLVTRKPNPLNEDIVCCTGIAGQERENVVNAEMKAVSSTEVKFTEEHKTENSVESTESMKIDVSHLPGTANQRRKTITSGEMKEESRNEERAVEELKRHGSHQSLQSWTTSETFSLDDVVHLARTMDERPETTTNTEVKAKPHRGVLTPAKEQRRQESMEKLGTRATSECLPQRNNVDHLATSEHQGKENMTNDEKEATKKEMASTEEPRRNSGKEKVTPLIVSSLPSTREHLGHLATTVHQRRENNTSLEMNGPCNEEISTENDQNCDSHESVRSLSISEALAQEDVVHLPKTADQRGEHVASGQMKGKPSLYVTCRDPNGENGSKNNQPLLKHKRKTRLSNKMDIVEKPSYGNTTAAAGGDGDNAAAISDTAVRNGFIQQMHCGKASNHQFPVTQKKHVRLTKKTSSEKNKALKYTDAMDDHQLSESLSEDCDLPDYDNILMLVDQLQMNYKDSGKPLEIQDAVHSYKMILERNQNHSELLIAKSKNKRNQGHRVMKKPRETEKAKLQLRCRREEQQLDLLDVGSPEKQDVQQRNPDGWYEEMKKELTEKDQQHEREKQQLELRLRAQDMELQHLRNDINKLQEAQHPETEAGNGDSMTKGHLQKVEREVLKLVETIKKQAETIEQLERKLANEDKILSGTGRLTQAGRDFFNAFREMYTTSVMSQLELRTQHLEREFSEMKTRTCENGVVLENYVKLHQSHKLMETEAKMKEAMTQFAMLTQHNTALLNLLSSVFASECPCKGSGSLFTQENTLTSTSGPQPANQSITAHLDAPADDNEDFNKALTKSSLSPQSELHQKKEKCLESAKEKTLSKSWVAVICSNWILLSVSGENSVHETYTKSSISTDSSFVPSIIRKDKETLNNIQGNHNTLVISPWEFRCTDLESEHSEERTHHAFCKAEPEQYKDPCLERVAMTRSPSQAQLRSKDRQDGPMRRNFNEREAYSSTSNAGMMSSGPEFGSGQLYNSLGYNRNFLQREPLMTTSRPQTFENSLSFPNRVREDNQQTSYDKVGHHNASRVKPQKATLSTLQSKHPEVTHQALRKAEPKCYEEPHPERIQMTRPLTYDQPKSKDRQDESMRRNFVKMEAYSSVLNTYTTTSPAPGFGSGQCCNSLEHSGSFTPPISRPWRFVESVDSYLCRTWQQLYYHY</sequence>
<evidence type="ECO:0000259" key="4">
    <source>
        <dbReference type="Pfam" id="PF12001"/>
    </source>
</evidence>
<feature type="compositionally biased region" description="Acidic residues" evidence="3">
    <location>
        <begin position="471"/>
        <end position="481"/>
    </location>
</feature>
<dbReference type="Proteomes" id="UP000515126">
    <property type="component" value="Chromosome 2"/>
</dbReference>
<feature type="compositionally biased region" description="Basic and acidic residues" evidence="3">
    <location>
        <begin position="398"/>
        <end position="409"/>
    </location>
</feature>
<dbReference type="PROSITE" id="PS50088">
    <property type="entry name" value="ANK_REPEAT"/>
    <property type="match status" value="4"/>
</dbReference>
<evidence type="ECO:0000313" key="5">
    <source>
        <dbReference type="Proteomes" id="UP000515126"/>
    </source>
</evidence>
<gene>
    <name evidence="6" type="primary">LOC110289830</name>
</gene>
<feature type="region of interest" description="Disordered" evidence="3">
    <location>
        <begin position="347"/>
        <end position="714"/>
    </location>
</feature>
<keyword evidence="5" id="KW-1185">Reference proteome</keyword>
<feature type="region of interest" description="Disordered" evidence="3">
    <location>
        <begin position="825"/>
        <end position="858"/>
    </location>
</feature>
<reference evidence="6" key="1">
    <citation type="submission" date="2025-08" db="UniProtKB">
        <authorList>
            <consortium name="RefSeq"/>
        </authorList>
    </citation>
    <scope>IDENTIFICATION</scope>
</reference>
<organism evidence="5 6">
    <name type="scientific">Mus caroli</name>
    <name type="common">Ryukyu mouse</name>
    <name type="synonym">Ricefield mouse</name>
    <dbReference type="NCBI Taxonomy" id="10089"/>
    <lineage>
        <taxon>Eukaryota</taxon>
        <taxon>Metazoa</taxon>
        <taxon>Chordata</taxon>
        <taxon>Craniata</taxon>
        <taxon>Vertebrata</taxon>
        <taxon>Euteleostomi</taxon>
        <taxon>Mammalia</taxon>
        <taxon>Eutheria</taxon>
        <taxon>Euarchontoglires</taxon>
        <taxon>Glires</taxon>
        <taxon>Rodentia</taxon>
        <taxon>Myomorpha</taxon>
        <taxon>Muroidea</taxon>
        <taxon>Muridae</taxon>
        <taxon>Murinae</taxon>
        <taxon>Mus</taxon>
        <taxon>Mus</taxon>
    </lineage>
</organism>
<feature type="repeat" description="ANK" evidence="1">
    <location>
        <begin position="144"/>
        <end position="176"/>
    </location>
</feature>
<feature type="compositionally biased region" description="Acidic residues" evidence="3">
    <location>
        <begin position="678"/>
        <end position="687"/>
    </location>
</feature>
<feature type="repeat" description="ANK" evidence="1">
    <location>
        <begin position="78"/>
        <end position="110"/>
    </location>
</feature>
<feature type="compositionally biased region" description="Acidic residues" evidence="3">
    <location>
        <begin position="488"/>
        <end position="528"/>
    </location>
</feature>
<feature type="compositionally biased region" description="Basic and acidic residues" evidence="3">
    <location>
        <begin position="647"/>
        <end position="657"/>
    </location>
</feature>
<dbReference type="PANTHER" id="PTHR24147:SF74">
    <property type="entry name" value="RIKEN CDNA 4932414N04 GENE"/>
    <property type="match status" value="1"/>
</dbReference>
<feature type="compositionally biased region" description="Low complexity" evidence="3">
    <location>
        <begin position="965"/>
        <end position="974"/>
    </location>
</feature>
<feature type="compositionally biased region" description="Acidic residues" evidence="3">
    <location>
        <begin position="636"/>
        <end position="646"/>
    </location>
</feature>
<dbReference type="PROSITE" id="PS50297">
    <property type="entry name" value="ANK_REP_REGION"/>
    <property type="match status" value="4"/>
</dbReference>
<evidence type="ECO:0000256" key="3">
    <source>
        <dbReference type="SAM" id="MobiDB-lite"/>
    </source>
</evidence>
<feature type="coiled-coil region" evidence="2">
    <location>
        <begin position="1654"/>
        <end position="1751"/>
    </location>
</feature>
<dbReference type="InterPro" id="IPR036770">
    <property type="entry name" value="Ankyrin_rpt-contain_sf"/>
</dbReference>
<feature type="compositionally biased region" description="Polar residues" evidence="3">
    <location>
        <begin position="554"/>
        <end position="577"/>
    </location>
</feature>
<dbReference type="InterPro" id="IPR021885">
    <property type="entry name" value="DUF3496"/>
</dbReference>
<feature type="region of interest" description="Disordered" evidence="3">
    <location>
        <begin position="2173"/>
        <end position="2194"/>
    </location>
</feature>
<feature type="region of interest" description="Disordered" evidence="3">
    <location>
        <begin position="880"/>
        <end position="998"/>
    </location>
</feature>
<dbReference type="KEGG" id="mcal:110289830"/>
<proteinExistence type="predicted"/>
<feature type="compositionally biased region" description="Basic and acidic residues" evidence="3">
    <location>
        <begin position="291"/>
        <end position="314"/>
    </location>
</feature>
<accession>A0A6P5P617</accession>
<dbReference type="Gene3D" id="1.25.40.20">
    <property type="entry name" value="Ankyrin repeat-containing domain"/>
    <property type="match status" value="2"/>
</dbReference>
<feature type="compositionally biased region" description="Basic and acidic residues" evidence="3">
    <location>
        <begin position="1193"/>
        <end position="1210"/>
    </location>
</feature>
<feature type="region of interest" description="Disordered" evidence="3">
    <location>
        <begin position="289"/>
        <end position="317"/>
    </location>
</feature>
<dbReference type="Pfam" id="PF00023">
    <property type="entry name" value="Ank"/>
    <property type="match status" value="1"/>
</dbReference>
<keyword evidence="1" id="KW-0040">ANK repeat</keyword>
<feature type="domain" description="DUF3496" evidence="4">
    <location>
        <begin position="1779"/>
        <end position="1859"/>
    </location>
</feature>
<dbReference type="RefSeq" id="XP_021011884.2">
    <property type="nucleotide sequence ID" value="XM_021156225.2"/>
</dbReference>
<feature type="compositionally biased region" description="Basic and acidic residues" evidence="3">
    <location>
        <begin position="954"/>
        <end position="964"/>
    </location>
</feature>
<keyword evidence="2" id="KW-0175">Coiled coil</keyword>
<evidence type="ECO:0000256" key="1">
    <source>
        <dbReference type="PROSITE-ProRule" id="PRU00023"/>
    </source>
</evidence>
<dbReference type="GeneID" id="110289830"/>
<feature type="compositionally biased region" description="Basic and acidic residues" evidence="3">
    <location>
        <begin position="599"/>
        <end position="610"/>
    </location>
</feature>
<feature type="compositionally biased region" description="Basic and acidic residues" evidence="3">
    <location>
        <begin position="347"/>
        <end position="359"/>
    </location>
</feature>
<dbReference type="InterPro" id="IPR050657">
    <property type="entry name" value="Ankyrin_repeat_domain"/>
</dbReference>
<feature type="compositionally biased region" description="Basic and acidic residues" evidence="3">
    <location>
        <begin position="1032"/>
        <end position="1071"/>
    </location>
</feature>
<feature type="compositionally biased region" description="Acidic residues" evidence="3">
    <location>
        <begin position="611"/>
        <end position="621"/>
    </location>
</feature>
<feature type="compositionally biased region" description="Basic and acidic residues" evidence="3">
    <location>
        <begin position="2040"/>
        <end position="2058"/>
    </location>
</feature>
<evidence type="ECO:0000256" key="2">
    <source>
        <dbReference type="SAM" id="Coils"/>
    </source>
</evidence>
<feature type="region of interest" description="Disordered" evidence="3">
    <location>
        <begin position="1182"/>
        <end position="1218"/>
    </location>
</feature>
<feature type="compositionally biased region" description="Basic and acidic residues" evidence="3">
    <location>
        <begin position="841"/>
        <end position="852"/>
    </location>
</feature>
<feature type="compositionally biased region" description="Basic and acidic residues" evidence="3">
    <location>
        <begin position="2183"/>
        <end position="2194"/>
    </location>
</feature>
<dbReference type="SUPFAM" id="SSF48403">
    <property type="entry name" value="Ankyrin repeat"/>
    <property type="match status" value="1"/>
</dbReference>
<feature type="repeat" description="ANK" evidence="1">
    <location>
        <begin position="111"/>
        <end position="143"/>
    </location>
</feature>
<feature type="compositionally biased region" description="Basic and acidic residues" evidence="3">
    <location>
        <begin position="930"/>
        <end position="946"/>
    </location>
</feature>
<feature type="compositionally biased region" description="Basic and acidic residues" evidence="3">
    <location>
        <begin position="1293"/>
        <end position="1329"/>
    </location>
</feature>